<name>A0A941HXV5_9CAUL</name>
<comment type="caution">
    <text evidence="2">The sequence shown here is derived from an EMBL/GenBank/DDBJ whole genome shotgun (WGS) entry which is preliminary data.</text>
</comment>
<sequence>MNSDPATPVPGKPAPDTAASGKPVHGHTGPTTLAEDKMRDAGPAAAPPGDKAKIAEAASREEDA</sequence>
<gene>
    <name evidence="2" type="ORF">JKL49_18360</name>
</gene>
<dbReference type="RefSeq" id="WP_215342471.1">
    <property type="nucleotide sequence ID" value="NZ_JAGSGD010000001.1"/>
</dbReference>
<dbReference type="Proteomes" id="UP000622580">
    <property type="component" value="Unassembled WGS sequence"/>
</dbReference>
<reference evidence="2" key="1">
    <citation type="submission" date="2021-04" db="EMBL/GenBank/DDBJ databases">
        <title>Draft genome assembly of strain Phenylobacterium sp. 20VBR1 using MiniION and Illumina platforms.</title>
        <authorList>
            <person name="Thomas F.A."/>
            <person name="Krishnan K.P."/>
            <person name="Sinha R.K."/>
        </authorList>
    </citation>
    <scope>NUCLEOTIDE SEQUENCE</scope>
    <source>
        <strain evidence="2">20VBR1</strain>
    </source>
</reference>
<organism evidence="2 3">
    <name type="scientific">Phenylobacterium glaciei</name>
    <dbReference type="NCBI Taxonomy" id="2803784"/>
    <lineage>
        <taxon>Bacteria</taxon>
        <taxon>Pseudomonadati</taxon>
        <taxon>Pseudomonadota</taxon>
        <taxon>Alphaproteobacteria</taxon>
        <taxon>Caulobacterales</taxon>
        <taxon>Caulobacteraceae</taxon>
        <taxon>Phenylobacterium</taxon>
    </lineage>
</organism>
<protein>
    <submittedName>
        <fullName evidence="2">Uncharacterized protein</fullName>
    </submittedName>
</protein>
<dbReference type="AlphaFoldDB" id="A0A941HXV5"/>
<evidence type="ECO:0000313" key="3">
    <source>
        <dbReference type="Proteomes" id="UP000622580"/>
    </source>
</evidence>
<feature type="compositionally biased region" description="Basic and acidic residues" evidence="1">
    <location>
        <begin position="50"/>
        <end position="64"/>
    </location>
</feature>
<feature type="region of interest" description="Disordered" evidence="1">
    <location>
        <begin position="1"/>
        <end position="64"/>
    </location>
</feature>
<keyword evidence="3" id="KW-1185">Reference proteome</keyword>
<proteinExistence type="predicted"/>
<accession>A0A941HXV5</accession>
<evidence type="ECO:0000256" key="1">
    <source>
        <dbReference type="SAM" id="MobiDB-lite"/>
    </source>
</evidence>
<evidence type="ECO:0000313" key="2">
    <source>
        <dbReference type="EMBL" id="MBR7621363.1"/>
    </source>
</evidence>
<dbReference type="EMBL" id="JAGSGD010000001">
    <property type="protein sequence ID" value="MBR7621363.1"/>
    <property type="molecule type" value="Genomic_DNA"/>
</dbReference>